<dbReference type="WBParaSite" id="SPAL_0000244700.2">
    <property type="protein sequence ID" value="SPAL_0000244700.2"/>
    <property type="gene ID" value="SPAL_0000244700"/>
</dbReference>
<dbReference type="AlphaFoldDB" id="A0A0N5B8S4"/>
<reference evidence="2" key="1">
    <citation type="submission" date="2017-02" db="UniProtKB">
        <authorList>
            <consortium name="WormBaseParasite"/>
        </authorList>
    </citation>
    <scope>IDENTIFICATION</scope>
</reference>
<dbReference type="Proteomes" id="UP000046392">
    <property type="component" value="Unplaced"/>
</dbReference>
<name>A0A0N5B8S4_STREA</name>
<evidence type="ECO:0000313" key="2">
    <source>
        <dbReference type="WBParaSite" id="SPAL_0000244700.2"/>
    </source>
</evidence>
<keyword evidence="1" id="KW-1185">Reference proteome</keyword>
<organism evidence="1 2">
    <name type="scientific">Strongyloides papillosus</name>
    <name type="common">Intestinal threadworm</name>
    <dbReference type="NCBI Taxonomy" id="174720"/>
    <lineage>
        <taxon>Eukaryota</taxon>
        <taxon>Metazoa</taxon>
        <taxon>Ecdysozoa</taxon>
        <taxon>Nematoda</taxon>
        <taxon>Chromadorea</taxon>
        <taxon>Rhabditida</taxon>
        <taxon>Tylenchina</taxon>
        <taxon>Panagrolaimomorpha</taxon>
        <taxon>Strongyloidoidea</taxon>
        <taxon>Strongyloididae</taxon>
        <taxon>Strongyloides</taxon>
    </lineage>
</organism>
<accession>A0A0N5B8S4</accession>
<sequence>MDNKKELTFLDIMNCDLVRKTILEKFSCVSDITNLAKTCQEMNYHLLGDKIKLKMYIYQDFQNVNVKDIHRSIENPDIITFENMIFEKDLRCYTEFDNVKKLNCEVFLKNHCINIFYKNWVEHFLNRERMLLVKKLWNNMNLECEVRKNMKVLDFLINFSYNHHLVLYVLSQVKHNNIVRIKIPDITFMAYDTSVYEELPSNIFDGFKRFSELEVNCLYFQYNYDGLVKNKHIFENILRELSKRENATLILTFSRCDYIHITKLTKMILEITSKYKIKVNCNVRYILNLWSKKSNIISSNNISSYLPIKDYITTIIISISNSKVLLKIMKILQCLTNLKSLELEILFYNIRKNLKNVDKININDLSLRNCIKLERVKFNFPDYTNRNENVNVKKFCRNFKYLVSLMPKTIKRVELIKIPIITKNLAISIDENMPNMEVLMMDEVLIKEPDSIVPFNKLQTLICYKYIPIQIPPNIEVVAIKLNHSNCNETQLYNEIIQNYSQKFRKILQNTKDQRYIFFNNLKKWDIYKDMIEELFW</sequence>
<evidence type="ECO:0000313" key="1">
    <source>
        <dbReference type="Proteomes" id="UP000046392"/>
    </source>
</evidence>
<protein>
    <submittedName>
        <fullName evidence="2">F-box domain-containing protein</fullName>
    </submittedName>
</protein>
<proteinExistence type="predicted"/>